<evidence type="ECO:0000313" key="4">
    <source>
        <dbReference type="Proteomes" id="UP000494162"/>
    </source>
</evidence>
<proteinExistence type="predicted"/>
<accession>A0A6P2NPL7</accession>
<dbReference type="AlphaFoldDB" id="A0A6P2NPL7"/>
<evidence type="ECO:0000259" key="2">
    <source>
        <dbReference type="Pfam" id="PF13223"/>
    </source>
</evidence>
<dbReference type="EMBL" id="CABVPP010000042">
    <property type="protein sequence ID" value="VWB96731.1"/>
    <property type="molecule type" value="Genomic_DNA"/>
</dbReference>
<sequence>MTVYVDDMYRYPVGKIGRMKMSHLIADTTEELLATVREIGVNPKWIQYAGTRNEHFDIAISKRAAAIAAGAIPITYRECCAMNTRRRVTGALGAPSDALRWLEQFIADRHKARAAAPTTESDQRDCVAPTGGKR</sequence>
<reference evidence="3 4" key="1">
    <citation type="submission" date="2019-09" db="EMBL/GenBank/DDBJ databases">
        <authorList>
            <person name="Depoorter E."/>
        </authorList>
    </citation>
    <scope>NUCLEOTIDE SEQUENCE [LARGE SCALE GENOMIC DNA]</scope>
    <source>
        <strain evidence="3">LMG 26883</strain>
    </source>
</reference>
<evidence type="ECO:0000256" key="1">
    <source>
        <dbReference type="SAM" id="MobiDB-lite"/>
    </source>
</evidence>
<dbReference type="RefSeq" id="WP_174903497.1">
    <property type="nucleotide sequence ID" value="NZ_CABVPP010000042.1"/>
</dbReference>
<feature type="domain" description="DUF4031" evidence="2">
    <location>
        <begin position="3"/>
        <end position="84"/>
    </location>
</feature>
<evidence type="ECO:0000313" key="3">
    <source>
        <dbReference type="EMBL" id="VWB96731.1"/>
    </source>
</evidence>
<dbReference type="Pfam" id="PF13223">
    <property type="entry name" value="DUF4031"/>
    <property type="match status" value="1"/>
</dbReference>
<gene>
    <name evidence="3" type="ORF">BPS26883_04680</name>
</gene>
<feature type="region of interest" description="Disordered" evidence="1">
    <location>
        <begin position="113"/>
        <end position="134"/>
    </location>
</feature>
<dbReference type="InterPro" id="IPR025109">
    <property type="entry name" value="DUF4031"/>
</dbReference>
<organism evidence="3 4">
    <name type="scientific">Burkholderia pseudomultivorans</name>
    <dbReference type="NCBI Taxonomy" id="1207504"/>
    <lineage>
        <taxon>Bacteria</taxon>
        <taxon>Pseudomonadati</taxon>
        <taxon>Pseudomonadota</taxon>
        <taxon>Betaproteobacteria</taxon>
        <taxon>Burkholderiales</taxon>
        <taxon>Burkholderiaceae</taxon>
        <taxon>Burkholderia</taxon>
        <taxon>Burkholderia cepacia complex</taxon>
    </lineage>
</organism>
<dbReference type="Proteomes" id="UP000494162">
    <property type="component" value="Unassembled WGS sequence"/>
</dbReference>
<name>A0A6P2NPL7_9BURK</name>
<dbReference type="GeneID" id="93171724"/>
<protein>
    <recommendedName>
        <fullName evidence="2">DUF4031 domain-containing protein</fullName>
    </recommendedName>
</protein>